<organism evidence="1 2">
    <name type="scientific">Phytophthora ramorum</name>
    <name type="common">Sudden oak death agent</name>
    <dbReference type="NCBI Taxonomy" id="164328"/>
    <lineage>
        <taxon>Eukaryota</taxon>
        <taxon>Sar</taxon>
        <taxon>Stramenopiles</taxon>
        <taxon>Oomycota</taxon>
        <taxon>Peronosporomycetes</taxon>
        <taxon>Peronosporales</taxon>
        <taxon>Peronosporaceae</taxon>
        <taxon>Phytophthora</taxon>
    </lineage>
</organism>
<dbReference type="InParanoid" id="H3H1K2"/>
<dbReference type="EnsemblProtists" id="Phyra84127">
    <property type="protein sequence ID" value="Phyra84127"/>
    <property type="gene ID" value="Phyra84127"/>
</dbReference>
<keyword evidence="2" id="KW-1185">Reference proteome</keyword>
<dbReference type="OMA" id="NTNAYRI"/>
<dbReference type="EMBL" id="DS566101">
    <property type="status" value="NOT_ANNOTATED_CDS"/>
    <property type="molecule type" value="Genomic_DNA"/>
</dbReference>
<dbReference type="Proteomes" id="UP000005238">
    <property type="component" value="Unassembled WGS sequence"/>
</dbReference>
<sequence length="187" mass="21150">MEALKLKGLSGSALTKHKNYKYLLKYVDKAERMKLTTWYYTKQFSTYQAWTKLGMQEVRTVEQLNRIKKSDSFRIYKRYVNLFDDAVLRSWKAGYNPPVVMVARGASEAEVTARVQIMAQSKRSEEYAKVALGMTVPGKPMVTLKGEALKSHDDYNYFDVFQKAVAKIAAKAAARKEAAIAAAGKTN</sequence>
<evidence type="ECO:0000313" key="1">
    <source>
        <dbReference type="EnsemblProtists" id="Phyra84127"/>
    </source>
</evidence>
<proteinExistence type="predicted"/>
<dbReference type="VEuPathDB" id="FungiDB:KRP22_9957"/>
<dbReference type="eggNOG" id="ENOG502REZ5">
    <property type="taxonomic scope" value="Eukaryota"/>
</dbReference>
<accession>H3H1K2</accession>
<dbReference type="AlphaFoldDB" id="H3H1K2"/>
<protein>
    <submittedName>
        <fullName evidence="1">Uncharacterized protein</fullName>
    </submittedName>
</protein>
<reference evidence="1" key="2">
    <citation type="submission" date="2015-06" db="UniProtKB">
        <authorList>
            <consortium name="EnsemblProtists"/>
        </authorList>
    </citation>
    <scope>IDENTIFICATION</scope>
    <source>
        <strain evidence="1">Pr102</strain>
    </source>
</reference>
<dbReference type="VEuPathDB" id="FungiDB:KRP23_8416"/>
<name>H3H1K2_PHYRM</name>
<evidence type="ECO:0000313" key="2">
    <source>
        <dbReference type="Proteomes" id="UP000005238"/>
    </source>
</evidence>
<dbReference type="HOGENOM" id="CLU_071191_0_0_1"/>
<reference evidence="2" key="1">
    <citation type="journal article" date="2006" name="Science">
        <title>Phytophthora genome sequences uncover evolutionary origins and mechanisms of pathogenesis.</title>
        <authorList>
            <person name="Tyler B.M."/>
            <person name="Tripathy S."/>
            <person name="Zhang X."/>
            <person name="Dehal P."/>
            <person name="Jiang R.H."/>
            <person name="Aerts A."/>
            <person name="Arredondo F.D."/>
            <person name="Baxter L."/>
            <person name="Bensasson D."/>
            <person name="Beynon J.L."/>
            <person name="Chapman J."/>
            <person name="Damasceno C.M."/>
            <person name="Dorrance A.E."/>
            <person name="Dou D."/>
            <person name="Dickerman A.W."/>
            <person name="Dubchak I.L."/>
            <person name="Garbelotto M."/>
            <person name="Gijzen M."/>
            <person name="Gordon S.G."/>
            <person name="Govers F."/>
            <person name="Grunwald N.J."/>
            <person name="Huang W."/>
            <person name="Ivors K.L."/>
            <person name="Jones R.W."/>
            <person name="Kamoun S."/>
            <person name="Krampis K."/>
            <person name="Lamour K.H."/>
            <person name="Lee M.K."/>
            <person name="McDonald W.H."/>
            <person name="Medina M."/>
            <person name="Meijer H.J."/>
            <person name="Nordberg E.K."/>
            <person name="Maclean D.J."/>
            <person name="Ospina-Giraldo M.D."/>
            <person name="Morris P.F."/>
            <person name="Phuntumart V."/>
            <person name="Putnam N.H."/>
            <person name="Rash S."/>
            <person name="Rose J.K."/>
            <person name="Sakihama Y."/>
            <person name="Salamov A.A."/>
            <person name="Savidor A."/>
            <person name="Scheuring C.F."/>
            <person name="Smith B.M."/>
            <person name="Sobral B.W."/>
            <person name="Terry A."/>
            <person name="Torto-Alalibo T.A."/>
            <person name="Win J."/>
            <person name="Xu Z."/>
            <person name="Zhang H."/>
            <person name="Grigoriev I.V."/>
            <person name="Rokhsar D.S."/>
            <person name="Boore J.L."/>
        </authorList>
    </citation>
    <scope>NUCLEOTIDE SEQUENCE [LARGE SCALE GENOMIC DNA]</scope>
    <source>
        <strain evidence="2">Pr102</strain>
    </source>
</reference>